<reference evidence="3" key="2">
    <citation type="journal article" date="2021" name="PeerJ">
        <title>Extensive microbial diversity within the chicken gut microbiome revealed by metagenomics and culture.</title>
        <authorList>
            <person name="Gilroy R."/>
            <person name="Ravi A."/>
            <person name="Getino M."/>
            <person name="Pursley I."/>
            <person name="Horton D.L."/>
            <person name="Alikhan N.F."/>
            <person name="Baker D."/>
            <person name="Gharbi K."/>
            <person name="Hall N."/>
            <person name="Watson M."/>
            <person name="Adriaenssens E.M."/>
            <person name="Foster-Nyarko E."/>
            <person name="Jarju S."/>
            <person name="Secka A."/>
            <person name="Antonio M."/>
            <person name="Oren A."/>
            <person name="Chaudhuri R.R."/>
            <person name="La Ragione R."/>
            <person name="Hildebrand F."/>
            <person name="Pallen M.J."/>
        </authorList>
    </citation>
    <scope>NUCLEOTIDE SEQUENCE</scope>
    <source>
        <strain evidence="3">13361</strain>
    </source>
</reference>
<evidence type="ECO:0000313" key="3">
    <source>
        <dbReference type="EMBL" id="HIQ68624.1"/>
    </source>
</evidence>
<comment type="caution">
    <text evidence="3">The sequence shown here is derived from an EMBL/GenBank/DDBJ whole genome shotgun (WGS) entry which is preliminary data.</text>
</comment>
<proteinExistence type="predicted"/>
<dbReference type="InterPro" id="IPR037126">
    <property type="entry name" value="PdaC/RsiV-like_sf"/>
</dbReference>
<reference evidence="3" key="1">
    <citation type="submission" date="2020-10" db="EMBL/GenBank/DDBJ databases">
        <authorList>
            <person name="Gilroy R."/>
        </authorList>
    </citation>
    <scope>NUCLEOTIDE SEQUENCE</scope>
    <source>
        <strain evidence="3">13361</strain>
    </source>
</reference>
<dbReference type="Gene3D" id="3.30.565.40">
    <property type="entry name" value="Fervidobacterium nodosum Rt17-B1 like"/>
    <property type="match status" value="1"/>
</dbReference>
<dbReference type="InterPro" id="IPR021729">
    <property type="entry name" value="DUF3298"/>
</dbReference>
<accession>A0A9D0Z3U4</accession>
<feature type="transmembrane region" description="Helical" evidence="1">
    <location>
        <begin position="41"/>
        <end position="61"/>
    </location>
</feature>
<name>A0A9D0Z3U4_9FIRM</name>
<dbReference type="Proteomes" id="UP000886796">
    <property type="component" value="Unassembled WGS sequence"/>
</dbReference>
<dbReference type="Pfam" id="PF11738">
    <property type="entry name" value="DUF3298"/>
    <property type="match status" value="1"/>
</dbReference>
<protein>
    <submittedName>
        <fullName evidence="3">DUF3298 domain-containing protein</fullName>
    </submittedName>
</protein>
<evidence type="ECO:0000313" key="4">
    <source>
        <dbReference type="Proteomes" id="UP000886796"/>
    </source>
</evidence>
<keyword evidence="1" id="KW-0812">Transmembrane</keyword>
<evidence type="ECO:0000259" key="2">
    <source>
        <dbReference type="Pfam" id="PF11738"/>
    </source>
</evidence>
<dbReference type="Gene3D" id="3.90.640.20">
    <property type="entry name" value="Heat-shock cognate protein, ATPase"/>
    <property type="match status" value="1"/>
</dbReference>
<evidence type="ECO:0000256" key="1">
    <source>
        <dbReference type="SAM" id="Phobius"/>
    </source>
</evidence>
<keyword evidence="1" id="KW-0472">Membrane</keyword>
<dbReference type="EMBL" id="DVFK01000118">
    <property type="protein sequence ID" value="HIQ68624.1"/>
    <property type="molecule type" value="Genomic_DNA"/>
</dbReference>
<organism evidence="3 4">
    <name type="scientific">Candidatus Faecousia excrementigallinarum</name>
    <dbReference type="NCBI Taxonomy" id="2840806"/>
    <lineage>
        <taxon>Bacteria</taxon>
        <taxon>Bacillati</taxon>
        <taxon>Bacillota</taxon>
        <taxon>Clostridia</taxon>
        <taxon>Eubacteriales</taxon>
        <taxon>Oscillospiraceae</taxon>
        <taxon>Faecousia</taxon>
    </lineage>
</organism>
<dbReference type="AlphaFoldDB" id="A0A9D0Z3U4"/>
<gene>
    <name evidence="3" type="ORF">IAB74_08970</name>
</gene>
<keyword evidence="1" id="KW-1133">Transmembrane helix</keyword>
<sequence length="279" mass="32452">MIDKSQYDQTEIPQELDMVVSGSIWEGRSQRRKREKTRSHLKRGGCALAALTVCLVLLLNISPTVARAMSQIPFLGELCRVVSFREYHYTDELKYVDVRIPQVENWGKTQLEQRVNLEIQKKIHDCVQESETIAQDYYEAFVATGGNPEDFHPMGITVDYEVKCINQKYASFVIWKCESFFRAYEQWYYYNIDLQSGRILSLKDWFGNDYRQIVAKSVEKELASWDEDEQWALWEDVDVEDLISENTDFYINGDGQVVVVFPRYALACGAAGRLEFVIE</sequence>
<feature type="domain" description="DUF3298" evidence="2">
    <location>
        <begin position="206"/>
        <end position="278"/>
    </location>
</feature>